<reference evidence="2" key="1">
    <citation type="journal article" date="2019" name="Int. J. Syst. Evol. Microbiol.">
        <title>The Global Catalogue of Microorganisms (GCM) 10K type strain sequencing project: providing services to taxonomists for standard genome sequencing and annotation.</title>
        <authorList>
            <consortium name="The Broad Institute Genomics Platform"/>
            <consortium name="The Broad Institute Genome Sequencing Center for Infectious Disease"/>
            <person name="Wu L."/>
            <person name="Ma J."/>
        </authorList>
    </citation>
    <scope>NUCLEOTIDE SEQUENCE [LARGE SCALE GENOMIC DNA]</scope>
    <source>
        <strain evidence="2">JCM 17926</strain>
    </source>
</reference>
<name>A0ABP8L7V2_9BACT</name>
<protein>
    <recommendedName>
        <fullName evidence="3">CAAX protease</fullName>
    </recommendedName>
</protein>
<comment type="caution">
    <text evidence="1">The sequence shown here is derived from an EMBL/GenBank/DDBJ whole genome shotgun (WGS) entry which is preliminary data.</text>
</comment>
<evidence type="ECO:0008006" key="3">
    <source>
        <dbReference type="Google" id="ProtNLM"/>
    </source>
</evidence>
<accession>A0ABP8L7V2</accession>
<dbReference type="Proteomes" id="UP001500552">
    <property type="component" value="Unassembled WGS sequence"/>
</dbReference>
<evidence type="ECO:0000313" key="1">
    <source>
        <dbReference type="EMBL" id="GAA4423805.1"/>
    </source>
</evidence>
<evidence type="ECO:0000313" key="2">
    <source>
        <dbReference type="Proteomes" id="UP001500552"/>
    </source>
</evidence>
<gene>
    <name evidence="1" type="ORF">GCM10023188_03010</name>
</gene>
<proteinExistence type="predicted"/>
<keyword evidence="2" id="KW-1185">Reference proteome</keyword>
<dbReference type="RefSeq" id="WP_345156371.1">
    <property type="nucleotide sequence ID" value="NZ_BAABHC010000001.1"/>
</dbReference>
<dbReference type="EMBL" id="BAABHC010000001">
    <property type="protein sequence ID" value="GAA4423805.1"/>
    <property type="molecule type" value="Genomic_DNA"/>
</dbReference>
<organism evidence="1 2">
    <name type="scientific">Pontibacter saemangeumensis</name>
    <dbReference type="NCBI Taxonomy" id="1084525"/>
    <lineage>
        <taxon>Bacteria</taxon>
        <taxon>Pseudomonadati</taxon>
        <taxon>Bacteroidota</taxon>
        <taxon>Cytophagia</taxon>
        <taxon>Cytophagales</taxon>
        <taxon>Hymenobacteraceae</taxon>
        <taxon>Pontibacter</taxon>
    </lineage>
</organism>
<sequence length="296" mass="35658">MDEIEKKKLINLYEQVKSNDTFSYIRALEKFKKDEYYKFYLFLQSNRQVNSFLNYNYSKLVKLVEYHNSPEVHSKVWDDYNPSYRWRQQRSITMQLFNYLSSIFATVDFSRSNMRGYISLNPEVESKLIRSKEIYFDKNPHHKFIQDLRNYTSHNSYLRIGTEFSINGESDIPKRNVYILKSELLESDKWHSLSKKLLESQESKIYIIDIIKNHFPVFNEFQNWCYLALLQVTPKFTLEFRNELEGLLTFAERVDLARTSLPFNQSYIRYIDLIIKESESRCSIPFEYLTPNTNIK</sequence>